<dbReference type="InterPro" id="IPR029058">
    <property type="entry name" value="AB_hydrolase_fold"/>
</dbReference>
<comment type="similarity">
    <text evidence="1">Belongs to the NDRG family.</text>
</comment>
<organism evidence="2 3">
    <name type="scientific">Lynx pardinus</name>
    <name type="common">Iberian lynx</name>
    <name type="synonym">Felis pardina</name>
    <dbReference type="NCBI Taxonomy" id="191816"/>
    <lineage>
        <taxon>Eukaryota</taxon>
        <taxon>Metazoa</taxon>
        <taxon>Chordata</taxon>
        <taxon>Craniata</taxon>
        <taxon>Vertebrata</taxon>
        <taxon>Euteleostomi</taxon>
        <taxon>Mammalia</taxon>
        <taxon>Eutheria</taxon>
        <taxon>Laurasiatheria</taxon>
        <taxon>Carnivora</taxon>
        <taxon>Feliformia</taxon>
        <taxon>Felidae</taxon>
        <taxon>Felinae</taxon>
        <taxon>Lynx</taxon>
    </lineage>
</organism>
<dbReference type="Pfam" id="PF03096">
    <property type="entry name" value="Ndr"/>
    <property type="match status" value="1"/>
</dbReference>
<dbReference type="InterPro" id="IPR004142">
    <property type="entry name" value="NDRG"/>
</dbReference>
<proteinExistence type="inferred from homology"/>
<evidence type="ECO:0000256" key="1">
    <source>
        <dbReference type="ARBA" id="ARBA00005598"/>
    </source>
</evidence>
<reference evidence="2 3" key="1">
    <citation type="submission" date="2019-01" db="EMBL/GenBank/DDBJ databases">
        <authorList>
            <person name="Alioto T."/>
            <person name="Alioto T."/>
        </authorList>
    </citation>
    <scope>NUCLEOTIDE SEQUENCE [LARGE SCALE GENOMIC DNA]</scope>
</reference>
<dbReference type="AlphaFoldDB" id="A0A485PIR4"/>
<gene>
    <name evidence="2" type="ORF">LYPA_23C003527</name>
</gene>
<protein>
    <submittedName>
        <fullName evidence="2">Kiaa1180 protein</fullName>
    </submittedName>
</protein>
<evidence type="ECO:0000313" key="2">
    <source>
        <dbReference type="EMBL" id="VFV44123.1"/>
    </source>
</evidence>
<dbReference type="Proteomes" id="UP000386466">
    <property type="component" value="Unassembled WGS sequence"/>
</dbReference>
<keyword evidence="3" id="KW-1185">Reference proteome</keyword>
<dbReference type="Gene3D" id="3.40.50.1820">
    <property type="entry name" value="alpha/beta hydrolase"/>
    <property type="match status" value="1"/>
</dbReference>
<dbReference type="PANTHER" id="PTHR11034">
    <property type="entry name" value="N-MYC DOWNSTREAM REGULATED"/>
    <property type="match status" value="1"/>
</dbReference>
<sequence>MTECWDGERDIRKPCHLLHMMIWVSPKGNCLAILTYHDVGFNHKLCSNTFFNFEDTQATTKHFAVCDTDAPGQRVGAWQFRQEYQLPSMEQLAAMLPSMV</sequence>
<evidence type="ECO:0000313" key="3">
    <source>
        <dbReference type="Proteomes" id="UP000386466"/>
    </source>
</evidence>
<accession>A0A485PIR4</accession>
<dbReference type="EMBL" id="CAAGRJ010035076">
    <property type="protein sequence ID" value="VFV44123.1"/>
    <property type="molecule type" value="Genomic_DNA"/>
</dbReference>
<name>A0A485PIR4_LYNPA</name>